<gene>
    <name evidence="1" type="ORF">Fmac_021651</name>
</gene>
<organism evidence="1 2">
    <name type="scientific">Flemingia macrophylla</name>
    <dbReference type="NCBI Taxonomy" id="520843"/>
    <lineage>
        <taxon>Eukaryota</taxon>
        <taxon>Viridiplantae</taxon>
        <taxon>Streptophyta</taxon>
        <taxon>Embryophyta</taxon>
        <taxon>Tracheophyta</taxon>
        <taxon>Spermatophyta</taxon>
        <taxon>Magnoliopsida</taxon>
        <taxon>eudicotyledons</taxon>
        <taxon>Gunneridae</taxon>
        <taxon>Pentapetalae</taxon>
        <taxon>rosids</taxon>
        <taxon>fabids</taxon>
        <taxon>Fabales</taxon>
        <taxon>Fabaceae</taxon>
        <taxon>Papilionoideae</taxon>
        <taxon>50 kb inversion clade</taxon>
        <taxon>NPAAA clade</taxon>
        <taxon>indigoferoid/millettioid clade</taxon>
        <taxon>Phaseoleae</taxon>
        <taxon>Flemingia</taxon>
    </lineage>
</organism>
<comment type="caution">
    <text evidence="1">The sequence shown here is derived from an EMBL/GenBank/DDBJ whole genome shotgun (WGS) entry which is preliminary data.</text>
</comment>
<dbReference type="Proteomes" id="UP001603857">
    <property type="component" value="Unassembled WGS sequence"/>
</dbReference>
<evidence type="ECO:0008006" key="3">
    <source>
        <dbReference type="Google" id="ProtNLM"/>
    </source>
</evidence>
<reference evidence="1 2" key="1">
    <citation type="submission" date="2024-08" db="EMBL/GenBank/DDBJ databases">
        <title>Insights into the chromosomal genome structure of Flemingia macrophylla.</title>
        <authorList>
            <person name="Ding Y."/>
            <person name="Zhao Y."/>
            <person name="Bi W."/>
            <person name="Wu M."/>
            <person name="Zhao G."/>
            <person name="Gong Y."/>
            <person name="Li W."/>
            <person name="Zhang P."/>
        </authorList>
    </citation>
    <scope>NUCLEOTIDE SEQUENCE [LARGE SCALE GENOMIC DNA]</scope>
    <source>
        <strain evidence="1">DYQJB</strain>
        <tissue evidence="1">Leaf</tissue>
    </source>
</reference>
<evidence type="ECO:0000313" key="2">
    <source>
        <dbReference type="Proteomes" id="UP001603857"/>
    </source>
</evidence>
<keyword evidence="2" id="KW-1185">Reference proteome</keyword>
<protein>
    <recommendedName>
        <fullName evidence="3">Ribosomal protein L20</fullName>
    </recommendedName>
</protein>
<proteinExistence type="predicted"/>
<sequence>MVGVVTGVKRKSIFVMKRNLYKYVFSPFRRRGSWEILELGFSMMDVNSVRLVPFNCNEVLGGKQELLVYKGLLSSSAIAESSFTNNYLLALFHSQQIKGLTLPKTSRLQRFILT</sequence>
<evidence type="ECO:0000313" key="1">
    <source>
        <dbReference type="EMBL" id="KAL2328224.1"/>
    </source>
</evidence>
<accession>A0ABD1LXL9</accession>
<dbReference type="AlphaFoldDB" id="A0ABD1LXL9"/>
<dbReference type="EMBL" id="JBGMDY010000007">
    <property type="protein sequence ID" value="KAL2328224.1"/>
    <property type="molecule type" value="Genomic_DNA"/>
</dbReference>
<name>A0ABD1LXL9_9FABA</name>